<dbReference type="InterPro" id="IPR013120">
    <property type="entry name" value="FAR_NAD-bd"/>
</dbReference>
<dbReference type="EMBL" id="UOEQ01000024">
    <property type="protein sequence ID" value="VAW13838.1"/>
    <property type="molecule type" value="Genomic_DNA"/>
</dbReference>
<organism evidence="2">
    <name type="scientific">hydrothermal vent metagenome</name>
    <dbReference type="NCBI Taxonomy" id="652676"/>
    <lineage>
        <taxon>unclassified sequences</taxon>
        <taxon>metagenomes</taxon>
        <taxon>ecological metagenomes</taxon>
    </lineage>
</organism>
<dbReference type="InterPro" id="IPR051783">
    <property type="entry name" value="NAD(P)-dependent_oxidoreduct"/>
</dbReference>
<reference evidence="2" key="1">
    <citation type="submission" date="2018-06" db="EMBL/GenBank/DDBJ databases">
        <authorList>
            <person name="Zhirakovskaya E."/>
        </authorList>
    </citation>
    <scope>NUCLEOTIDE SEQUENCE</scope>
</reference>
<sequence>MFKPDILVTGATGLIGRWLVPQLSSQGKNVAVLIRNAAKRSQEYKEWIGLQNGNPAIVEFFEFDLTVPDNSLLNLDISQVQDVYHLAARYQFGLNKHEVRKTNVLGSLSFLQWCNQIPNLSRFIFVTGYLAATHAKNIQRLDINEQQKAIENQYRRTGAYEASKIEENIALQKRAKSLNIPYTIINPSAIIGDSKTGQTTQFIGPSDLVADLFFGKLPALVGGPDIFVPLVSVDFVARFMAQITKFPQSASQSYWLLDQTTPNLPQLVKSIANHMGVPF</sequence>
<dbReference type="PANTHER" id="PTHR48079:SF6">
    <property type="entry name" value="NAD(P)-BINDING DOMAIN-CONTAINING PROTEIN-RELATED"/>
    <property type="match status" value="1"/>
</dbReference>
<feature type="non-terminal residue" evidence="2">
    <location>
        <position position="279"/>
    </location>
</feature>
<dbReference type="GO" id="GO:0004029">
    <property type="term" value="F:aldehyde dehydrogenase (NAD+) activity"/>
    <property type="evidence" value="ECO:0007669"/>
    <property type="project" value="TreeGrafter"/>
</dbReference>
<proteinExistence type="predicted"/>
<dbReference type="PANTHER" id="PTHR48079">
    <property type="entry name" value="PROTEIN YEEZ"/>
    <property type="match status" value="1"/>
</dbReference>
<evidence type="ECO:0000313" key="2">
    <source>
        <dbReference type="EMBL" id="VAW13838.1"/>
    </source>
</evidence>
<dbReference type="InterPro" id="IPR036291">
    <property type="entry name" value="NAD(P)-bd_dom_sf"/>
</dbReference>
<gene>
    <name evidence="2" type="ORF">MNBD_ALPHA11-1773</name>
</gene>
<dbReference type="GO" id="GO:0005737">
    <property type="term" value="C:cytoplasm"/>
    <property type="evidence" value="ECO:0007669"/>
    <property type="project" value="TreeGrafter"/>
</dbReference>
<feature type="domain" description="Thioester reductase (TE)" evidence="1">
    <location>
        <begin position="8"/>
        <end position="240"/>
    </location>
</feature>
<dbReference type="Pfam" id="PF07993">
    <property type="entry name" value="NAD_binding_4"/>
    <property type="match status" value="1"/>
</dbReference>
<evidence type="ECO:0000259" key="1">
    <source>
        <dbReference type="Pfam" id="PF07993"/>
    </source>
</evidence>
<accession>A0A3B0T753</accession>
<dbReference type="AlphaFoldDB" id="A0A3B0T753"/>
<protein>
    <recommendedName>
        <fullName evidence="1">Thioester reductase (TE) domain-containing protein</fullName>
    </recommendedName>
</protein>
<dbReference type="SUPFAM" id="SSF51735">
    <property type="entry name" value="NAD(P)-binding Rossmann-fold domains"/>
    <property type="match status" value="1"/>
</dbReference>
<dbReference type="Gene3D" id="3.40.50.720">
    <property type="entry name" value="NAD(P)-binding Rossmann-like Domain"/>
    <property type="match status" value="1"/>
</dbReference>
<name>A0A3B0T753_9ZZZZ</name>